<keyword evidence="1" id="KW-0472">Membrane</keyword>
<organism evidence="2 3">
    <name type="scientific">Streptomyces rapamycinicus (strain ATCC 29253 / DSM 41530 / NRRL 5491 / AYB-994)</name>
    <name type="common">Streptomyces hygroscopicus (strain ATCC 29253)</name>
    <dbReference type="NCBI Taxonomy" id="1343740"/>
    <lineage>
        <taxon>Bacteria</taxon>
        <taxon>Bacillati</taxon>
        <taxon>Actinomycetota</taxon>
        <taxon>Actinomycetes</taxon>
        <taxon>Kitasatosporales</taxon>
        <taxon>Streptomycetaceae</taxon>
        <taxon>Streptomyces</taxon>
        <taxon>Streptomyces violaceusniger group</taxon>
    </lineage>
</organism>
<evidence type="ECO:0000256" key="1">
    <source>
        <dbReference type="SAM" id="Phobius"/>
    </source>
</evidence>
<evidence type="ECO:0000313" key="3">
    <source>
        <dbReference type="Proteomes" id="UP000281594"/>
    </source>
</evidence>
<evidence type="ECO:0000313" key="2">
    <source>
        <dbReference type="EMBL" id="RLV77845.1"/>
    </source>
</evidence>
<proteinExistence type="predicted"/>
<dbReference type="Proteomes" id="UP000281594">
    <property type="component" value="Unassembled WGS sequence"/>
</dbReference>
<name>A0A3L8RDR3_STRRN</name>
<protein>
    <submittedName>
        <fullName evidence="2">Uncharacterized protein</fullName>
    </submittedName>
</protein>
<dbReference type="EMBL" id="QYCY01000001">
    <property type="protein sequence ID" value="RLV77845.1"/>
    <property type="molecule type" value="Genomic_DNA"/>
</dbReference>
<feature type="transmembrane region" description="Helical" evidence="1">
    <location>
        <begin position="136"/>
        <end position="159"/>
    </location>
</feature>
<keyword evidence="1" id="KW-0812">Transmembrane</keyword>
<sequence length="208" mass="22978">MEYVYAHDKPTVRVLWMSDDPINNVTPAMPWGARDMERVRYEPTLAPRDPVLVGSLVTALRTAGPHSYLMVGRGQSTCLTLDSGCADHWQERLRRSLDQRAELRRVFANGDAALYELKRQPRGPVPEPAPGPTGPLVAWTPWSVVGALAAVALTLLLAARGVVRVAVRSSVRRLHWLQGSFWFAVPLLIVVVASLVRPSRTTGRRSSP</sequence>
<dbReference type="STRING" id="1343740.M271_37905"/>
<gene>
    <name evidence="2" type="ORF">D3C57_105710</name>
</gene>
<reference evidence="2 3" key="1">
    <citation type="journal article" date="2018" name="J. Biol. Chem.">
        <title>Discovery of the actinoplanic acid pathway in Streptomyces rapamycinicus reveals a genetically conserved synergism with rapamycin.</title>
        <authorList>
            <person name="Mrak P."/>
            <person name="Krastel P."/>
            <person name="Pivk Lukancic P."/>
            <person name="Tao J."/>
            <person name="Pistorius D."/>
            <person name="Moore C.M."/>
        </authorList>
    </citation>
    <scope>NUCLEOTIDE SEQUENCE [LARGE SCALE GENOMIC DNA]</scope>
    <source>
        <strain evidence="2 3">NRRL 5491</strain>
    </source>
</reference>
<keyword evidence="1" id="KW-1133">Transmembrane helix</keyword>
<feature type="transmembrane region" description="Helical" evidence="1">
    <location>
        <begin position="179"/>
        <end position="196"/>
    </location>
</feature>
<comment type="caution">
    <text evidence="2">The sequence shown here is derived from an EMBL/GenBank/DDBJ whole genome shotgun (WGS) entry which is preliminary data.</text>
</comment>
<dbReference type="AlphaFoldDB" id="A0A3L8RDR3"/>
<accession>A0A3L8RDR3</accession>